<accession>A0A1B6PGX9</accession>
<evidence type="ECO:0000313" key="2">
    <source>
        <dbReference type="Proteomes" id="UP000000768"/>
    </source>
</evidence>
<dbReference type="AlphaFoldDB" id="A0A1B6PGX9"/>
<organism evidence="1 2">
    <name type="scientific">Sorghum bicolor</name>
    <name type="common">Sorghum</name>
    <name type="synonym">Sorghum vulgare</name>
    <dbReference type="NCBI Taxonomy" id="4558"/>
    <lineage>
        <taxon>Eukaryota</taxon>
        <taxon>Viridiplantae</taxon>
        <taxon>Streptophyta</taxon>
        <taxon>Embryophyta</taxon>
        <taxon>Tracheophyta</taxon>
        <taxon>Spermatophyta</taxon>
        <taxon>Magnoliopsida</taxon>
        <taxon>Liliopsida</taxon>
        <taxon>Poales</taxon>
        <taxon>Poaceae</taxon>
        <taxon>PACMAD clade</taxon>
        <taxon>Panicoideae</taxon>
        <taxon>Andropogonodae</taxon>
        <taxon>Andropogoneae</taxon>
        <taxon>Sorghinae</taxon>
        <taxon>Sorghum</taxon>
    </lineage>
</organism>
<keyword evidence="2" id="KW-1185">Reference proteome</keyword>
<protein>
    <submittedName>
        <fullName evidence="1">Uncharacterized protein</fullName>
    </submittedName>
</protein>
<sequence>MTTNEDKALNNHNSFNRMRSAIMQFNNRGEDQENAAFTIESRPTKHLYASYRWF</sequence>
<evidence type="ECO:0000313" key="1">
    <source>
        <dbReference type="EMBL" id="KXG24877.1"/>
    </source>
</evidence>
<dbReference type="EMBL" id="CM000766">
    <property type="protein sequence ID" value="KXG24877.1"/>
    <property type="molecule type" value="Genomic_DNA"/>
</dbReference>
<reference evidence="2" key="2">
    <citation type="journal article" date="2018" name="Plant J.">
        <title>The Sorghum bicolor reference genome: improved assembly, gene annotations, a transcriptome atlas, and signatures of genome organization.</title>
        <authorList>
            <person name="McCormick R.F."/>
            <person name="Truong S.K."/>
            <person name="Sreedasyam A."/>
            <person name="Jenkins J."/>
            <person name="Shu S."/>
            <person name="Sims D."/>
            <person name="Kennedy M."/>
            <person name="Amirebrahimi M."/>
            <person name="Weers B.D."/>
            <person name="McKinley B."/>
            <person name="Mattison A."/>
            <person name="Morishige D.T."/>
            <person name="Grimwood J."/>
            <person name="Schmutz J."/>
            <person name="Mullet J.E."/>
        </authorList>
    </citation>
    <scope>NUCLEOTIDE SEQUENCE [LARGE SCALE GENOMIC DNA]</scope>
    <source>
        <strain evidence="2">cv. BTx623</strain>
    </source>
</reference>
<name>A0A1B6PGX9_SORBI</name>
<dbReference type="Gramene" id="KXG24877">
    <property type="protein sequence ID" value="KXG24877"/>
    <property type="gene ID" value="SORBI_3007G097300"/>
</dbReference>
<gene>
    <name evidence="1" type="ORF">SORBI_3007G097300</name>
</gene>
<dbReference type="Proteomes" id="UP000000768">
    <property type="component" value="Chromosome 7"/>
</dbReference>
<dbReference type="InParanoid" id="A0A1B6PGX9"/>
<reference evidence="1 2" key="1">
    <citation type="journal article" date="2009" name="Nature">
        <title>The Sorghum bicolor genome and the diversification of grasses.</title>
        <authorList>
            <person name="Paterson A.H."/>
            <person name="Bowers J.E."/>
            <person name="Bruggmann R."/>
            <person name="Dubchak I."/>
            <person name="Grimwood J."/>
            <person name="Gundlach H."/>
            <person name="Haberer G."/>
            <person name="Hellsten U."/>
            <person name="Mitros T."/>
            <person name="Poliakov A."/>
            <person name="Schmutz J."/>
            <person name="Spannagl M."/>
            <person name="Tang H."/>
            <person name="Wang X."/>
            <person name="Wicker T."/>
            <person name="Bharti A.K."/>
            <person name="Chapman J."/>
            <person name="Feltus F.A."/>
            <person name="Gowik U."/>
            <person name="Grigoriev I.V."/>
            <person name="Lyons E."/>
            <person name="Maher C.A."/>
            <person name="Martis M."/>
            <person name="Narechania A."/>
            <person name="Otillar R.P."/>
            <person name="Penning B.W."/>
            <person name="Salamov A.A."/>
            <person name="Wang Y."/>
            <person name="Zhang L."/>
            <person name="Carpita N.C."/>
            <person name="Freeling M."/>
            <person name="Gingle A.R."/>
            <person name="Hash C.T."/>
            <person name="Keller B."/>
            <person name="Klein P."/>
            <person name="Kresovich S."/>
            <person name="McCann M.C."/>
            <person name="Ming R."/>
            <person name="Peterson D.G."/>
            <person name="Mehboob-ur-Rahman"/>
            <person name="Ware D."/>
            <person name="Westhoff P."/>
            <person name="Mayer K.F."/>
            <person name="Messing J."/>
            <person name="Rokhsar D.S."/>
        </authorList>
    </citation>
    <scope>NUCLEOTIDE SEQUENCE [LARGE SCALE GENOMIC DNA]</scope>
    <source>
        <strain evidence="2">cv. BTx623</strain>
    </source>
</reference>
<proteinExistence type="predicted"/>